<dbReference type="PIRSF" id="PIRSF006493">
    <property type="entry name" value="Prok_Ku"/>
    <property type="match status" value="1"/>
</dbReference>
<evidence type="ECO:0000259" key="4">
    <source>
        <dbReference type="SMART" id="SM00559"/>
    </source>
</evidence>
<dbReference type="RefSeq" id="WP_186676216.1">
    <property type="nucleotide sequence ID" value="NZ_CP077093.1"/>
</dbReference>
<dbReference type="InterPro" id="IPR006164">
    <property type="entry name" value="DNA_bd_Ku70/Ku80"/>
</dbReference>
<keyword evidence="1 2" id="KW-0238">DNA-binding</keyword>
<evidence type="ECO:0000313" key="6">
    <source>
        <dbReference type="Proteomes" id="UP000634530"/>
    </source>
</evidence>
<reference evidence="5 6" key="1">
    <citation type="journal article" date="2020" name="Microorganisms">
        <title>Reliable Identification of Environmental Pseudomonas Isolates Using the rpoD Gene.</title>
        <authorList>
            <consortium name="The Broad Institute Genome Sequencing Platform"/>
            <person name="Girard L."/>
            <person name="Lood C."/>
            <person name="Rokni-Zadeh H."/>
            <person name="van Noort V."/>
            <person name="Lavigne R."/>
            <person name="De Mot R."/>
        </authorList>
    </citation>
    <scope>NUCLEOTIDE SEQUENCE [LARGE SCALE GENOMIC DNA]</scope>
    <source>
        <strain evidence="5 6">RW8P3</strain>
    </source>
</reference>
<name>A0A9E6PFM7_9PSED</name>
<dbReference type="PANTHER" id="PTHR41251:SF1">
    <property type="entry name" value="NON-HOMOLOGOUS END JOINING PROTEIN KU"/>
    <property type="match status" value="1"/>
</dbReference>
<dbReference type="InterPro" id="IPR009187">
    <property type="entry name" value="Prok_Ku"/>
</dbReference>
<keyword evidence="2" id="KW-0227">DNA damage</keyword>
<keyword evidence="6" id="KW-1185">Reference proteome</keyword>
<dbReference type="NCBIfam" id="TIGR02772">
    <property type="entry name" value="Ku_bact"/>
    <property type="match status" value="1"/>
</dbReference>
<dbReference type="Gene3D" id="2.40.290.10">
    <property type="match status" value="1"/>
</dbReference>
<dbReference type="GO" id="GO:0006303">
    <property type="term" value="P:double-strand break repair via nonhomologous end joining"/>
    <property type="evidence" value="ECO:0007669"/>
    <property type="project" value="UniProtKB-UniRule"/>
</dbReference>
<evidence type="ECO:0000313" key="5">
    <source>
        <dbReference type="EMBL" id="QXI25629.1"/>
    </source>
</evidence>
<feature type="domain" description="Ku" evidence="4">
    <location>
        <begin position="53"/>
        <end position="181"/>
    </location>
</feature>
<evidence type="ECO:0000256" key="1">
    <source>
        <dbReference type="ARBA" id="ARBA00023125"/>
    </source>
</evidence>
<dbReference type="PANTHER" id="PTHR41251">
    <property type="entry name" value="NON-HOMOLOGOUS END JOINING PROTEIN KU"/>
    <property type="match status" value="1"/>
</dbReference>
<comment type="similarity">
    <text evidence="2">Belongs to the prokaryotic Ku family.</text>
</comment>
<reference evidence="5 6" key="2">
    <citation type="journal article" date="2021" name="Microorganisms">
        <title>The Ever-Expanding Pseudomonas Genus: Description of 43 New Species and Partition of the Pseudomonas putida Group.</title>
        <authorList>
            <person name="Girard L."/>
            <person name="Lood C."/>
            <person name="Hofte M."/>
            <person name="Vandamme P."/>
            <person name="Rokni-Zadeh H."/>
            <person name="van Noort V."/>
            <person name="Lavigne R."/>
            <person name="De Mot R."/>
        </authorList>
    </citation>
    <scope>NUCLEOTIDE SEQUENCE [LARGE SCALE GENOMIC DNA]</scope>
    <source>
        <strain evidence="5 6">RW8P3</strain>
    </source>
</reference>
<dbReference type="FunFam" id="2.40.290.10:FF:000004">
    <property type="entry name" value="Non-homologous end joining protein Ku"/>
    <property type="match status" value="1"/>
</dbReference>
<proteinExistence type="inferred from homology"/>
<dbReference type="InterPro" id="IPR016194">
    <property type="entry name" value="SPOC-like_C_dom_sf"/>
</dbReference>
<evidence type="ECO:0000256" key="3">
    <source>
        <dbReference type="SAM" id="MobiDB-lite"/>
    </source>
</evidence>
<sequence length="279" mass="31285">MVRAIWKGAISFGLVHIPVSLSTAVHAEGVDFDWLDKRSMDPVGYKRVNKVTGKEIDKSQIVKGVEYEKGRYVVISEEEIRKARPEATQTIDIFSFVEAGEIPLQHFDTPYYLSPDRRGGKVYALLRETLQGTGKVALATVVLHTRQHLALLRPLDKALVLITLRWPEEVRRLETLELDSSVTDTQLDKRELEMAKRLVRDMSGPWTPGDYHDAFRQTILDLVQEKASKGKIETVEKGDGSEDKGADIIDLTELLKRSLAGTGGARTKKPAARRTHKAS</sequence>
<dbReference type="AlphaFoldDB" id="A0A9E6PFM7"/>
<organism evidence="5 6">
    <name type="scientific">Pseudomonas vanderleydeniana</name>
    <dbReference type="NCBI Taxonomy" id="2745495"/>
    <lineage>
        <taxon>Bacteria</taxon>
        <taxon>Pseudomonadati</taxon>
        <taxon>Pseudomonadota</taxon>
        <taxon>Gammaproteobacteria</taxon>
        <taxon>Pseudomonadales</taxon>
        <taxon>Pseudomonadaceae</taxon>
        <taxon>Pseudomonas</taxon>
    </lineage>
</organism>
<gene>
    <name evidence="2" type="primary">ku</name>
    <name evidence="5" type="ORF">HU752_016740</name>
</gene>
<dbReference type="GO" id="GO:0006310">
    <property type="term" value="P:DNA recombination"/>
    <property type="evidence" value="ECO:0007669"/>
    <property type="project" value="UniProtKB-KW"/>
</dbReference>
<keyword evidence="2" id="KW-0234">DNA repair</keyword>
<feature type="compositionally biased region" description="Basic residues" evidence="3">
    <location>
        <begin position="266"/>
        <end position="279"/>
    </location>
</feature>
<dbReference type="Pfam" id="PF02735">
    <property type="entry name" value="Ku"/>
    <property type="match status" value="1"/>
</dbReference>
<accession>A0A9E6PFM7</accession>
<dbReference type="HAMAP" id="MF_01875">
    <property type="entry name" value="Prokaryotic_Ku"/>
    <property type="match status" value="1"/>
</dbReference>
<comment type="function">
    <text evidence="2">With LigD forms a non-homologous end joining (NHEJ) DNA repair enzyme, which repairs dsDNA breaks with reduced fidelity. Binds linear dsDNA with 5'- and 3'- overhangs but not closed circular dsDNA nor ssDNA. Recruits and stimulates the ligase activity of LigD.</text>
</comment>
<dbReference type="SUPFAM" id="SSF100939">
    <property type="entry name" value="SPOC domain-like"/>
    <property type="match status" value="1"/>
</dbReference>
<dbReference type="CDD" id="cd00789">
    <property type="entry name" value="KU_like"/>
    <property type="match status" value="1"/>
</dbReference>
<dbReference type="GO" id="GO:0003690">
    <property type="term" value="F:double-stranded DNA binding"/>
    <property type="evidence" value="ECO:0007669"/>
    <property type="project" value="UniProtKB-UniRule"/>
</dbReference>
<comment type="subunit">
    <text evidence="2">Homodimer. Interacts with LigD.</text>
</comment>
<dbReference type="EMBL" id="CP077093">
    <property type="protein sequence ID" value="QXI25629.1"/>
    <property type="molecule type" value="Genomic_DNA"/>
</dbReference>
<dbReference type="KEGG" id="pvw:HU752_016740"/>
<dbReference type="SMART" id="SM00559">
    <property type="entry name" value="Ku78"/>
    <property type="match status" value="1"/>
</dbReference>
<feature type="region of interest" description="Disordered" evidence="3">
    <location>
        <begin position="260"/>
        <end position="279"/>
    </location>
</feature>
<dbReference type="Proteomes" id="UP000634530">
    <property type="component" value="Chromosome"/>
</dbReference>
<keyword evidence="2" id="KW-0233">DNA recombination</keyword>
<evidence type="ECO:0000256" key="2">
    <source>
        <dbReference type="HAMAP-Rule" id="MF_01875"/>
    </source>
</evidence>
<protein>
    <recommendedName>
        <fullName evidence="2">Non-homologous end joining protein Ku</fullName>
    </recommendedName>
</protein>